<evidence type="ECO:0000313" key="2">
    <source>
        <dbReference type="Proteomes" id="UP001152803"/>
    </source>
</evidence>
<sequence>MLFKIDTLRRQLRLDSLKRLHHDDVSQITDECTGTQEKHGLVTPIKLCQKAFLTFHQL</sequence>
<organism evidence="1 2">
    <name type="scientific">Conger conger</name>
    <name type="common">Conger eel</name>
    <name type="synonym">Muraena conger</name>
    <dbReference type="NCBI Taxonomy" id="82655"/>
    <lineage>
        <taxon>Eukaryota</taxon>
        <taxon>Metazoa</taxon>
        <taxon>Chordata</taxon>
        <taxon>Craniata</taxon>
        <taxon>Vertebrata</taxon>
        <taxon>Euteleostomi</taxon>
        <taxon>Actinopterygii</taxon>
        <taxon>Neopterygii</taxon>
        <taxon>Teleostei</taxon>
        <taxon>Anguilliformes</taxon>
        <taxon>Congridae</taxon>
        <taxon>Conger</taxon>
    </lineage>
</organism>
<dbReference type="Proteomes" id="UP001152803">
    <property type="component" value="Unassembled WGS sequence"/>
</dbReference>
<evidence type="ECO:0000313" key="1">
    <source>
        <dbReference type="EMBL" id="KAJ8272049.1"/>
    </source>
</evidence>
<proteinExistence type="predicted"/>
<reference evidence="1" key="1">
    <citation type="journal article" date="2023" name="Science">
        <title>Genome structures resolve the early diversification of teleost fishes.</title>
        <authorList>
            <person name="Parey E."/>
            <person name="Louis A."/>
            <person name="Montfort J."/>
            <person name="Bouchez O."/>
            <person name="Roques C."/>
            <person name="Iampietro C."/>
            <person name="Lluch J."/>
            <person name="Castinel A."/>
            <person name="Donnadieu C."/>
            <person name="Desvignes T."/>
            <person name="Floi Bucao C."/>
            <person name="Jouanno E."/>
            <person name="Wen M."/>
            <person name="Mejri S."/>
            <person name="Dirks R."/>
            <person name="Jansen H."/>
            <person name="Henkel C."/>
            <person name="Chen W.J."/>
            <person name="Zahm M."/>
            <person name="Cabau C."/>
            <person name="Klopp C."/>
            <person name="Thompson A.W."/>
            <person name="Robinson-Rechavi M."/>
            <person name="Braasch I."/>
            <person name="Lecointre G."/>
            <person name="Bobe J."/>
            <person name="Postlethwait J.H."/>
            <person name="Berthelot C."/>
            <person name="Roest Crollius H."/>
            <person name="Guiguen Y."/>
        </authorList>
    </citation>
    <scope>NUCLEOTIDE SEQUENCE</scope>
    <source>
        <strain evidence="1">Concon-B</strain>
    </source>
</reference>
<comment type="caution">
    <text evidence="1">The sequence shown here is derived from an EMBL/GenBank/DDBJ whole genome shotgun (WGS) entry which is preliminary data.</text>
</comment>
<keyword evidence="2" id="KW-1185">Reference proteome</keyword>
<gene>
    <name evidence="1" type="ORF">COCON_G00109080</name>
</gene>
<dbReference type="EMBL" id="JAFJMO010000007">
    <property type="protein sequence ID" value="KAJ8272049.1"/>
    <property type="molecule type" value="Genomic_DNA"/>
</dbReference>
<accession>A0A9Q1DJC6</accession>
<dbReference type="AlphaFoldDB" id="A0A9Q1DJC6"/>
<name>A0A9Q1DJC6_CONCO</name>
<protein>
    <submittedName>
        <fullName evidence="1">Uncharacterized protein</fullName>
    </submittedName>
</protein>